<dbReference type="RefSeq" id="WP_200377751.1">
    <property type="nucleotide sequence ID" value="NZ_NRRU01000005.1"/>
</dbReference>
<evidence type="ECO:0000313" key="2">
    <source>
        <dbReference type="EMBL" id="MBK1711673.1"/>
    </source>
</evidence>
<evidence type="ECO:0000256" key="1">
    <source>
        <dbReference type="SAM" id="MobiDB-lite"/>
    </source>
</evidence>
<name>A0ABS1DNT0_RUBGE</name>
<protein>
    <recommendedName>
        <fullName evidence="4">Sigma-70 family RNA polymerase sigma factor</fullName>
    </recommendedName>
</protein>
<proteinExistence type="predicted"/>
<reference evidence="2" key="2">
    <citation type="journal article" date="2020" name="Microorganisms">
        <title>Osmotic Adaptation and Compatible Solute Biosynthesis of Phototrophic Bacteria as Revealed from Genome Analyses.</title>
        <authorList>
            <person name="Imhoff J.F."/>
            <person name="Rahn T."/>
            <person name="Kunzel S."/>
            <person name="Keller A."/>
            <person name="Neulinger S.C."/>
        </authorList>
    </citation>
    <scope>NUCLEOTIDE SEQUENCE</scope>
    <source>
        <strain evidence="2">IM 151</strain>
    </source>
</reference>
<feature type="region of interest" description="Disordered" evidence="1">
    <location>
        <begin position="98"/>
        <end position="119"/>
    </location>
</feature>
<comment type="caution">
    <text evidence="2">The sequence shown here is derived from an EMBL/GenBank/DDBJ whole genome shotgun (WGS) entry which is preliminary data.</text>
</comment>
<evidence type="ECO:0008006" key="4">
    <source>
        <dbReference type="Google" id="ProtNLM"/>
    </source>
</evidence>
<reference evidence="2" key="1">
    <citation type="submission" date="2017-08" db="EMBL/GenBank/DDBJ databases">
        <authorList>
            <person name="Imhoff J.F."/>
            <person name="Rahn T."/>
            <person name="Kuenzel S."/>
            <person name="Neulinger S.C."/>
        </authorList>
    </citation>
    <scope>NUCLEOTIDE SEQUENCE</scope>
    <source>
        <strain evidence="2">IM 151</strain>
    </source>
</reference>
<feature type="compositionally biased region" description="Polar residues" evidence="1">
    <location>
        <begin position="98"/>
        <end position="114"/>
    </location>
</feature>
<organism evidence="2 3">
    <name type="scientific">Rubrivivax gelatinosus</name>
    <name type="common">Rhodocyclus gelatinosus</name>
    <name type="synonym">Rhodopseudomonas gelatinosa</name>
    <dbReference type="NCBI Taxonomy" id="28068"/>
    <lineage>
        <taxon>Bacteria</taxon>
        <taxon>Pseudomonadati</taxon>
        <taxon>Pseudomonadota</taxon>
        <taxon>Betaproteobacteria</taxon>
        <taxon>Burkholderiales</taxon>
        <taxon>Sphaerotilaceae</taxon>
        <taxon>Rubrivivax</taxon>
    </lineage>
</organism>
<dbReference type="EMBL" id="NRRU01000005">
    <property type="protein sequence ID" value="MBK1711673.1"/>
    <property type="molecule type" value="Genomic_DNA"/>
</dbReference>
<evidence type="ECO:0000313" key="3">
    <source>
        <dbReference type="Proteomes" id="UP001041814"/>
    </source>
</evidence>
<sequence length="190" mass="21156">MELLAIEHPTDEDVASHEEVVQALQSLSEADLLRLKQLAKLRCAGLHVMDWEDLLNEAVTRVLAGNRRWPRAVPFVAFMAQTFRSIASEEWRRLEVANTTSESDLSDSDGTSPLESAALDPIHPGREVLARKALEEIEALFSADPSAMAVLQGFAQGYTPEEIMGQNGLTSTQYATLQRRIRRKLGKHFS</sequence>
<gene>
    <name evidence="2" type="ORF">CKO43_02620</name>
</gene>
<dbReference type="Proteomes" id="UP001041814">
    <property type="component" value="Unassembled WGS sequence"/>
</dbReference>
<keyword evidence="3" id="KW-1185">Reference proteome</keyword>
<accession>A0ABS1DNT0</accession>